<evidence type="ECO:0000313" key="2">
    <source>
        <dbReference type="Proteomes" id="UP000019265"/>
    </source>
</evidence>
<dbReference type="RefSeq" id="WP_025251108.1">
    <property type="nucleotide sequence ID" value="NZ_CP006934.1"/>
</dbReference>
<dbReference type="HOGENOM" id="CLU_1524207_0_0_14"/>
<dbReference type="Proteomes" id="UP000019265">
    <property type="component" value="Chromosome"/>
</dbReference>
<evidence type="ECO:0000313" key="1">
    <source>
        <dbReference type="EMBL" id="AHI53970.1"/>
    </source>
</evidence>
<protein>
    <submittedName>
        <fullName evidence="1">Uncharacterized protein</fullName>
    </submittedName>
</protein>
<proteinExistence type="predicted"/>
<reference evidence="1 2" key="1">
    <citation type="journal article" date="2014" name="Genome Biol. Evol.">
        <title>Molecular evolution of the substrate utilization strategies and putative virulence factors in mosquito-associated Spiroplasma species.</title>
        <authorList>
            <person name="Chang T.H."/>
            <person name="Lo W.S."/>
            <person name="Ku C."/>
            <person name="Chen L.L."/>
            <person name="Kuo C.H."/>
        </authorList>
    </citation>
    <scope>NUCLEOTIDE SEQUENCE [LARGE SCALE GENOMIC DNA]</scope>
    <source>
        <strain evidence="1">Ar-1343</strain>
    </source>
</reference>
<gene>
    <name evidence="1" type="ORF">SSABA_v1c05660</name>
</gene>
<organism evidence="1 2">
    <name type="scientific">Spiroplasma sabaudiense Ar-1343</name>
    <dbReference type="NCBI Taxonomy" id="1276257"/>
    <lineage>
        <taxon>Bacteria</taxon>
        <taxon>Bacillati</taxon>
        <taxon>Mycoplasmatota</taxon>
        <taxon>Mollicutes</taxon>
        <taxon>Entomoplasmatales</taxon>
        <taxon>Spiroplasmataceae</taxon>
        <taxon>Spiroplasma</taxon>
    </lineage>
</organism>
<name>W6AAU0_9MOLU</name>
<dbReference type="STRING" id="1276257.SSABA_v1c05660"/>
<dbReference type="AlphaFoldDB" id="W6AAU0"/>
<dbReference type="KEGG" id="ssab:SSABA_v1c05660"/>
<sequence length="178" mass="21560">MIFKSELYNEIEEEFAKVSAREYLKVANPLSNLKTTLYYLKKHHFTSKEELEKLIVKEISETIKILESDIITKAMAFQELAYNSYQQLVDPQKWINFSQREATILSFDEYPEKELKLLRHLHILWLTWIYCDEELRKLRIRSSKDNYINLGKAQRDYIVKRNNMLKERIVQRQTYDED</sequence>
<dbReference type="PATRIC" id="fig|1276257.3.peg.577"/>
<keyword evidence="2" id="KW-1185">Reference proteome</keyword>
<dbReference type="OrthoDB" id="389543at2"/>
<dbReference type="EMBL" id="CP006934">
    <property type="protein sequence ID" value="AHI53970.1"/>
    <property type="molecule type" value="Genomic_DNA"/>
</dbReference>
<accession>W6AAU0</accession>